<dbReference type="GO" id="GO:0005615">
    <property type="term" value="C:extracellular space"/>
    <property type="evidence" value="ECO:0007669"/>
    <property type="project" value="TreeGrafter"/>
</dbReference>
<dbReference type="Pfam" id="PF17900">
    <property type="entry name" value="Peptidase_M1_N"/>
    <property type="match status" value="1"/>
</dbReference>
<dbReference type="Gene3D" id="1.10.390.10">
    <property type="entry name" value="Neutral Protease Domain 2"/>
    <property type="match status" value="1"/>
</dbReference>
<dbReference type="GO" id="GO:0005737">
    <property type="term" value="C:cytoplasm"/>
    <property type="evidence" value="ECO:0007669"/>
    <property type="project" value="TreeGrafter"/>
</dbReference>
<proteinExistence type="predicted"/>
<reference evidence="3 4" key="1">
    <citation type="submission" date="2020-04" db="EMBL/GenBank/DDBJ databases">
        <title>Perkinsus chesapeaki whole genome sequence.</title>
        <authorList>
            <person name="Bogema D.R."/>
        </authorList>
    </citation>
    <scope>NUCLEOTIDE SEQUENCE [LARGE SCALE GENOMIC DNA]</scope>
    <source>
        <strain evidence="3">ATCC PRA-425</strain>
    </source>
</reference>
<dbReference type="GO" id="GO:0042277">
    <property type="term" value="F:peptide binding"/>
    <property type="evidence" value="ECO:0007669"/>
    <property type="project" value="TreeGrafter"/>
</dbReference>
<dbReference type="GO" id="GO:0016020">
    <property type="term" value="C:membrane"/>
    <property type="evidence" value="ECO:0007669"/>
    <property type="project" value="TreeGrafter"/>
</dbReference>
<evidence type="ECO:0000313" key="4">
    <source>
        <dbReference type="Proteomes" id="UP000591131"/>
    </source>
</evidence>
<dbReference type="InterPro" id="IPR027268">
    <property type="entry name" value="Peptidase_M4/M1_CTD_sf"/>
</dbReference>
<gene>
    <name evidence="3" type="ORF">FOL47_003874</name>
</gene>
<keyword evidence="4" id="KW-1185">Reference proteome</keyword>
<dbReference type="GO" id="GO:0070006">
    <property type="term" value="F:metalloaminopeptidase activity"/>
    <property type="evidence" value="ECO:0007669"/>
    <property type="project" value="TreeGrafter"/>
</dbReference>
<evidence type="ECO:0000259" key="1">
    <source>
        <dbReference type="Pfam" id="PF01433"/>
    </source>
</evidence>
<dbReference type="SUPFAM" id="SSF55486">
    <property type="entry name" value="Metalloproteases ('zincins'), catalytic domain"/>
    <property type="match status" value="1"/>
</dbReference>
<dbReference type="EMBL" id="JAAPAO010000224">
    <property type="protein sequence ID" value="KAF4666870.1"/>
    <property type="molecule type" value="Genomic_DNA"/>
</dbReference>
<sequence length="877" mass="97992">MTANSYHDHTNGEPVAGTLDDTIWLEAGRPGSKYAPLEYDITLRDFNCEIGTFAGRTLIKLKRITGEGKLISLHAVGLKISFLRVDGLPARRYWVDHGLVVIEAGTDRETVEVDIEYVGQLIVCGHSRHGIIAPRGLFAGNCNDVGQVSTLDAGDTEGSHIACRVPVDDMYIGTSLEPRHARRVFPCVDDPAFKASFAVRCSTGEHMRAISISERKPAAASSGDWIEFRTPQDVRLPTYAVGIFIGQFSEHDFGSQVSICYFPREQHSSFSDSSTLELPDKRQRQKRNVQELTPTVAGHAAQFAFEQMTEWFGSIAPYPALPDRLRIVALPHHRGLGLETFGCISVKDTYCMVPSIPSALGMLEECRRKVHRKAVETQQELKLFTELISRRRRVVRLMCHEVSHMWFGDMCTPESFADLWLKEGMARLLEFVMCDLMPNKEPSAAGWMESEGLNQCLGDRVWEHFLTEVQFDAMLADASPSRSHPIEYNCDRPTTGGGQQQQHPAEDCEVLFDNIAYGKGACVLRMLRGAVGHDNFIRGLRILLERHNQSTYTKSDLWRAMADAAGLETTEIAGWMDAWLREPGLPIVCSTVEEVDDGYRLRMWQLETSCVISSRPPWLEGTPNDTPKLPPFEQHFRPRRVVVKAKVWWISEDGNEVIQEDVLRCWLLPCHVQSSPLEVAVPSGGMHLNHSLKLLINPELEAFVLCPPPNLETIPVPSILTNVEQCALVTSLALNIKMLRECGDGCTTDAGDSDWQWKAMWSVAGSELSAAGGAFYTAVEAEAEDIAIRAMRIHTGTKMDDNDNNVCEETALGSARERFRCLASRVESRQKAVYGKILGDDVKPQPSVFVAALDEELWYANALLRYVRNCFPSPRNV</sequence>
<accession>A0A7J6M6R6</accession>
<feature type="domain" description="Aminopeptidase N-like N-terminal" evidence="2">
    <location>
        <begin position="169"/>
        <end position="239"/>
    </location>
</feature>
<dbReference type="PANTHER" id="PTHR11533">
    <property type="entry name" value="PROTEASE M1 ZINC METALLOPROTEASE"/>
    <property type="match status" value="1"/>
</dbReference>
<dbReference type="Gene3D" id="2.60.40.1730">
    <property type="entry name" value="tricorn interacting facor f3 domain"/>
    <property type="match status" value="1"/>
</dbReference>
<dbReference type="PANTHER" id="PTHR11533:SF299">
    <property type="entry name" value="AMINOPEPTIDASE"/>
    <property type="match status" value="1"/>
</dbReference>
<comment type="caution">
    <text evidence="3">The sequence shown here is derived from an EMBL/GenBank/DDBJ whole genome shotgun (WGS) entry which is preliminary data.</text>
</comment>
<dbReference type="InterPro" id="IPR014782">
    <property type="entry name" value="Peptidase_M1_dom"/>
</dbReference>
<dbReference type="InterPro" id="IPR042097">
    <property type="entry name" value="Aminopeptidase_N-like_N_sf"/>
</dbReference>
<dbReference type="InterPro" id="IPR045357">
    <property type="entry name" value="Aminopeptidase_N-like_N"/>
</dbReference>
<evidence type="ECO:0000313" key="3">
    <source>
        <dbReference type="EMBL" id="KAF4666870.1"/>
    </source>
</evidence>
<name>A0A7J6M6R6_PERCH</name>
<feature type="domain" description="Peptidase M1 membrane alanine aminopeptidase" evidence="1">
    <location>
        <begin position="388"/>
        <end position="579"/>
    </location>
</feature>
<evidence type="ECO:0000259" key="2">
    <source>
        <dbReference type="Pfam" id="PF17900"/>
    </source>
</evidence>
<dbReference type="Proteomes" id="UP000591131">
    <property type="component" value="Unassembled WGS sequence"/>
</dbReference>
<dbReference type="GO" id="GO:0008270">
    <property type="term" value="F:zinc ion binding"/>
    <property type="evidence" value="ECO:0007669"/>
    <property type="project" value="InterPro"/>
</dbReference>
<protein>
    <submittedName>
        <fullName evidence="3">Uncharacterized protein</fullName>
    </submittedName>
</protein>
<dbReference type="AlphaFoldDB" id="A0A7J6M6R6"/>
<dbReference type="Pfam" id="PF01433">
    <property type="entry name" value="Peptidase_M1"/>
    <property type="match status" value="1"/>
</dbReference>
<dbReference type="GO" id="GO:0043171">
    <property type="term" value="P:peptide catabolic process"/>
    <property type="evidence" value="ECO:0007669"/>
    <property type="project" value="TreeGrafter"/>
</dbReference>
<dbReference type="InterPro" id="IPR050344">
    <property type="entry name" value="Peptidase_M1_aminopeptidases"/>
</dbReference>
<dbReference type="GO" id="GO:0006508">
    <property type="term" value="P:proteolysis"/>
    <property type="evidence" value="ECO:0007669"/>
    <property type="project" value="TreeGrafter"/>
</dbReference>
<dbReference type="OrthoDB" id="10031169at2759"/>
<dbReference type="SUPFAM" id="SSF63737">
    <property type="entry name" value="Leukotriene A4 hydrolase N-terminal domain"/>
    <property type="match status" value="1"/>
</dbReference>
<organism evidence="3 4">
    <name type="scientific">Perkinsus chesapeaki</name>
    <name type="common">Clam parasite</name>
    <name type="synonym">Perkinsus andrewsi</name>
    <dbReference type="NCBI Taxonomy" id="330153"/>
    <lineage>
        <taxon>Eukaryota</taxon>
        <taxon>Sar</taxon>
        <taxon>Alveolata</taxon>
        <taxon>Perkinsozoa</taxon>
        <taxon>Perkinsea</taxon>
        <taxon>Perkinsida</taxon>
        <taxon>Perkinsidae</taxon>
        <taxon>Perkinsus</taxon>
    </lineage>
</organism>